<proteinExistence type="inferred from homology"/>
<feature type="signal peptide" evidence="4">
    <location>
        <begin position="1"/>
        <end position="24"/>
    </location>
</feature>
<comment type="caution">
    <text evidence="6">The sequence shown here is derived from an EMBL/GenBank/DDBJ whole genome shotgun (WGS) entry which is preliminary data.</text>
</comment>
<dbReference type="PROSITE" id="PS00472">
    <property type="entry name" value="SMALL_CYTOKINES_CC"/>
    <property type="match status" value="1"/>
</dbReference>
<dbReference type="GO" id="GO:0005125">
    <property type="term" value="F:cytokine activity"/>
    <property type="evidence" value="ECO:0007669"/>
    <property type="project" value="UniProtKB-KW"/>
</dbReference>
<evidence type="ECO:0000256" key="2">
    <source>
        <dbReference type="ARBA" id="ARBA00022514"/>
    </source>
</evidence>
<accession>A0ABD0WXD9</accession>
<keyword evidence="4" id="KW-0964">Secreted</keyword>
<keyword evidence="3" id="KW-1015">Disulfide bond</keyword>
<dbReference type="InterPro" id="IPR000827">
    <property type="entry name" value="Chemokine_CC_CS"/>
</dbReference>
<organism evidence="6 7">
    <name type="scientific">Umbra pygmaea</name>
    <name type="common">Eastern mudminnow</name>
    <dbReference type="NCBI Taxonomy" id="75934"/>
    <lineage>
        <taxon>Eukaryota</taxon>
        <taxon>Metazoa</taxon>
        <taxon>Chordata</taxon>
        <taxon>Craniata</taxon>
        <taxon>Vertebrata</taxon>
        <taxon>Euteleostomi</taxon>
        <taxon>Actinopterygii</taxon>
        <taxon>Neopterygii</taxon>
        <taxon>Teleostei</taxon>
        <taxon>Protacanthopterygii</taxon>
        <taxon>Esociformes</taxon>
        <taxon>Umbridae</taxon>
        <taxon>Umbra</taxon>
    </lineage>
</organism>
<protein>
    <recommendedName>
        <fullName evidence="4">C-C motif chemokine</fullName>
    </recommendedName>
</protein>
<dbReference type="GO" id="GO:0005615">
    <property type="term" value="C:extracellular space"/>
    <property type="evidence" value="ECO:0007669"/>
    <property type="project" value="UniProtKB-KW"/>
</dbReference>
<dbReference type="AlphaFoldDB" id="A0ABD0WXD9"/>
<dbReference type="GO" id="GO:0006935">
    <property type="term" value="P:chemotaxis"/>
    <property type="evidence" value="ECO:0007669"/>
    <property type="project" value="UniProtKB-KW"/>
</dbReference>
<dbReference type="PANTHER" id="PTHR12015">
    <property type="entry name" value="SMALL INDUCIBLE CYTOKINE A"/>
    <property type="match status" value="1"/>
</dbReference>
<feature type="domain" description="Chemokine interleukin-8-like" evidence="5">
    <location>
        <begin position="27"/>
        <end position="87"/>
    </location>
</feature>
<dbReference type="SUPFAM" id="SSF54117">
    <property type="entry name" value="Interleukin 8-like chemokines"/>
    <property type="match status" value="1"/>
</dbReference>
<dbReference type="EMBL" id="JAGEUA010000005">
    <property type="protein sequence ID" value="KAL0979853.1"/>
    <property type="molecule type" value="Genomic_DNA"/>
</dbReference>
<dbReference type="InterPro" id="IPR039809">
    <property type="entry name" value="Chemokine_b/g/d"/>
</dbReference>
<keyword evidence="4" id="KW-0145">Chemotaxis</keyword>
<gene>
    <name evidence="6" type="ORF">UPYG_G00190690</name>
</gene>
<dbReference type="PANTHER" id="PTHR12015:SF108">
    <property type="entry name" value="C-C MOTIF CHEMOKINE 20"/>
    <property type="match status" value="1"/>
</dbReference>
<reference evidence="6 7" key="1">
    <citation type="submission" date="2024-06" db="EMBL/GenBank/DDBJ databases">
        <authorList>
            <person name="Pan Q."/>
            <person name="Wen M."/>
            <person name="Jouanno E."/>
            <person name="Zahm M."/>
            <person name="Klopp C."/>
            <person name="Cabau C."/>
            <person name="Louis A."/>
            <person name="Berthelot C."/>
            <person name="Parey E."/>
            <person name="Roest Crollius H."/>
            <person name="Montfort J."/>
            <person name="Robinson-Rechavi M."/>
            <person name="Bouchez O."/>
            <person name="Lampietro C."/>
            <person name="Lopez Roques C."/>
            <person name="Donnadieu C."/>
            <person name="Postlethwait J."/>
            <person name="Bobe J."/>
            <person name="Verreycken H."/>
            <person name="Guiguen Y."/>
        </authorList>
    </citation>
    <scope>NUCLEOTIDE SEQUENCE [LARGE SCALE GENOMIC DNA]</scope>
    <source>
        <strain evidence="6">Up_M1</strain>
        <tissue evidence="6">Testis</tissue>
    </source>
</reference>
<evidence type="ECO:0000256" key="1">
    <source>
        <dbReference type="ARBA" id="ARBA00010868"/>
    </source>
</evidence>
<sequence>MATTGSATLLLCVVFLCSYQVTQGQTLSDCCLTVSEKLIPKHLVIHYQSQIRSQGCNMDAMIFITRKGRKLCAPIDTAWVSELVKHVDHFTKKCKESSFKGKPCTILKSMLF</sequence>
<evidence type="ECO:0000256" key="3">
    <source>
        <dbReference type="ARBA" id="ARBA00023157"/>
    </source>
</evidence>
<keyword evidence="4" id="KW-0732">Signal</keyword>
<evidence type="ECO:0000256" key="4">
    <source>
        <dbReference type="RuleBase" id="RU361150"/>
    </source>
</evidence>
<keyword evidence="7" id="KW-1185">Reference proteome</keyword>
<dbReference type="Gene3D" id="2.40.50.40">
    <property type="match status" value="1"/>
</dbReference>
<feature type="chain" id="PRO_5044533005" description="C-C motif chemokine" evidence="4">
    <location>
        <begin position="25"/>
        <end position="112"/>
    </location>
</feature>
<evidence type="ECO:0000313" key="6">
    <source>
        <dbReference type="EMBL" id="KAL0979853.1"/>
    </source>
</evidence>
<comment type="subcellular location">
    <subcellularLocation>
        <location evidence="4">Secreted</location>
    </subcellularLocation>
</comment>
<evidence type="ECO:0000313" key="7">
    <source>
        <dbReference type="Proteomes" id="UP001557470"/>
    </source>
</evidence>
<dbReference type="InterPro" id="IPR001811">
    <property type="entry name" value="Chemokine_IL8-like_dom"/>
</dbReference>
<dbReference type="Proteomes" id="UP001557470">
    <property type="component" value="Unassembled WGS sequence"/>
</dbReference>
<dbReference type="SMART" id="SM00199">
    <property type="entry name" value="SCY"/>
    <property type="match status" value="1"/>
</dbReference>
<dbReference type="Pfam" id="PF00048">
    <property type="entry name" value="IL8"/>
    <property type="match status" value="1"/>
</dbReference>
<comment type="similarity">
    <text evidence="1 4">Belongs to the intercrine beta (chemokine CC) family.</text>
</comment>
<dbReference type="InterPro" id="IPR036048">
    <property type="entry name" value="Interleukin_8-like_sf"/>
</dbReference>
<keyword evidence="2 4" id="KW-0202">Cytokine</keyword>
<evidence type="ECO:0000259" key="5">
    <source>
        <dbReference type="SMART" id="SM00199"/>
    </source>
</evidence>
<name>A0ABD0WXD9_UMBPY</name>